<dbReference type="AlphaFoldDB" id="A0A9D1L2Q7"/>
<protein>
    <submittedName>
        <fullName evidence="2">OadG family protein</fullName>
    </submittedName>
</protein>
<dbReference type="EMBL" id="DVMN01000053">
    <property type="protein sequence ID" value="HIU21187.1"/>
    <property type="molecule type" value="Genomic_DNA"/>
</dbReference>
<evidence type="ECO:0000313" key="2">
    <source>
        <dbReference type="EMBL" id="HIU21187.1"/>
    </source>
</evidence>
<organism evidence="2 3">
    <name type="scientific">Candidatus Limadaptatus stercorigallinarum</name>
    <dbReference type="NCBI Taxonomy" id="2840845"/>
    <lineage>
        <taxon>Bacteria</taxon>
        <taxon>Bacillati</taxon>
        <taxon>Bacillota</taxon>
        <taxon>Clostridia</taxon>
        <taxon>Eubacteriales</taxon>
        <taxon>Candidatus Limadaptatus</taxon>
    </lineage>
</organism>
<proteinExistence type="predicted"/>
<evidence type="ECO:0000313" key="3">
    <source>
        <dbReference type="Proteomes" id="UP000824088"/>
    </source>
</evidence>
<feature type="transmembrane region" description="Helical" evidence="1">
    <location>
        <begin position="6"/>
        <end position="36"/>
    </location>
</feature>
<keyword evidence="1" id="KW-0472">Membrane</keyword>
<sequence>MDITVLDALIISLIGFAIVFVVLFILMGIVMLMGLASDKGHVITDKLPKFKNPFRKKKGEEVSSEEEESAAVAAPLAVGTCGELTLVRTEERDAAMIMAIVADSLGTPLNELRFKRIERLDDAEVEK</sequence>
<comment type="caution">
    <text evidence="2">The sequence shown here is derived from an EMBL/GenBank/DDBJ whole genome shotgun (WGS) entry which is preliminary data.</text>
</comment>
<name>A0A9D1L2Q7_9FIRM</name>
<gene>
    <name evidence="2" type="ORF">IAD51_02970</name>
</gene>
<evidence type="ECO:0000256" key="1">
    <source>
        <dbReference type="SAM" id="Phobius"/>
    </source>
</evidence>
<reference evidence="2" key="1">
    <citation type="submission" date="2020-10" db="EMBL/GenBank/DDBJ databases">
        <authorList>
            <person name="Gilroy R."/>
        </authorList>
    </citation>
    <scope>NUCLEOTIDE SEQUENCE</scope>
    <source>
        <strain evidence="2">1063</strain>
    </source>
</reference>
<keyword evidence="1" id="KW-0812">Transmembrane</keyword>
<keyword evidence="1" id="KW-1133">Transmembrane helix</keyword>
<dbReference type="Proteomes" id="UP000824088">
    <property type="component" value="Unassembled WGS sequence"/>
</dbReference>
<reference evidence="2" key="2">
    <citation type="journal article" date="2021" name="PeerJ">
        <title>Extensive microbial diversity within the chicken gut microbiome revealed by metagenomics and culture.</title>
        <authorList>
            <person name="Gilroy R."/>
            <person name="Ravi A."/>
            <person name="Getino M."/>
            <person name="Pursley I."/>
            <person name="Horton D.L."/>
            <person name="Alikhan N.F."/>
            <person name="Baker D."/>
            <person name="Gharbi K."/>
            <person name="Hall N."/>
            <person name="Watson M."/>
            <person name="Adriaenssens E.M."/>
            <person name="Foster-Nyarko E."/>
            <person name="Jarju S."/>
            <person name="Secka A."/>
            <person name="Antonio M."/>
            <person name="Oren A."/>
            <person name="Chaudhuri R.R."/>
            <person name="La Ragione R."/>
            <person name="Hildebrand F."/>
            <person name="Pallen M.J."/>
        </authorList>
    </citation>
    <scope>NUCLEOTIDE SEQUENCE</scope>
    <source>
        <strain evidence="2">1063</strain>
    </source>
</reference>
<accession>A0A9D1L2Q7</accession>